<evidence type="ECO:0000256" key="4">
    <source>
        <dbReference type="ARBA" id="ARBA00022989"/>
    </source>
</evidence>
<dbReference type="GeneID" id="37204230"/>
<feature type="transmembrane region" description="Helical" evidence="7">
    <location>
        <begin position="57"/>
        <end position="78"/>
    </location>
</feature>
<dbReference type="PANTHER" id="PTHR23513:SF6">
    <property type="entry name" value="MAJOR FACILITATOR SUPERFAMILY ASSOCIATED DOMAIN-CONTAINING PROTEIN"/>
    <property type="match status" value="1"/>
</dbReference>
<evidence type="ECO:0000256" key="5">
    <source>
        <dbReference type="ARBA" id="ARBA00023136"/>
    </source>
</evidence>
<organism evidence="8 9">
    <name type="scientific">Aspergillus homomorphus (strain CBS 101889)</name>
    <dbReference type="NCBI Taxonomy" id="1450537"/>
    <lineage>
        <taxon>Eukaryota</taxon>
        <taxon>Fungi</taxon>
        <taxon>Dikarya</taxon>
        <taxon>Ascomycota</taxon>
        <taxon>Pezizomycotina</taxon>
        <taxon>Eurotiomycetes</taxon>
        <taxon>Eurotiomycetidae</taxon>
        <taxon>Eurotiales</taxon>
        <taxon>Aspergillaceae</taxon>
        <taxon>Aspergillus</taxon>
        <taxon>Aspergillus subgen. Circumdati</taxon>
    </lineage>
</organism>
<dbReference type="Proteomes" id="UP000248961">
    <property type="component" value="Unassembled WGS sequence"/>
</dbReference>
<dbReference type="VEuPathDB" id="FungiDB:BO97DRAFT_470401"/>
<keyword evidence="2" id="KW-1003">Cell membrane</keyword>
<dbReference type="GO" id="GO:0005886">
    <property type="term" value="C:plasma membrane"/>
    <property type="evidence" value="ECO:0007669"/>
    <property type="project" value="UniProtKB-SubCell"/>
</dbReference>
<dbReference type="AlphaFoldDB" id="A0A395HXL6"/>
<feature type="transmembrane region" description="Helical" evidence="7">
    <location>
        <begin position="285"/>
        <end position="307"/>
    </location>
</feature>
<keyword evidence="5 7" id="KW-0472">Membrane</keyword>
<feature type="transmembrane region" description="Helical" evidence="7">
    <location>
        <begin position="313"/>
        <end position="329"/>
    </location>
</feature>
<dbReference type="PANTHER" id="PTHR23513">
    <property type="entry name" value="INTEGRAL MEMBRANE EFFLUX PROTEIN-RELATED"/>
    <property type="match status" value="1"/>
</dbReference>
<evidence type="ECO:0000313" key="8">
    <source>
        <dbReference type="EMBL" id="RAL12175.1"/>
    </source>
</evidence>
<evidence type="ECO:0000256" key="2">
    <source>
        <dbReference type="ARBA" id="ARBA00022475"/>
    </source>
</evidence>
<evidence type="ECO:0000256" key="1">
    <source>
        <dbReference type="ARBA" id="ARBA00004651"/>
    </source>
</evidence>
<evidence type="ECO:0000256" key="3">
    <source>
        <dbReference type="ARBA" id="ARBA00022692"/>
    </source>
</evidence>
<evidence type="ECO:0000313" key="9">
    <source>
        <dbReference type="Proteomes" id="UP000248961"/>
    </source>
</evidence>
<dbReference type="Gene3D" id="1.20.1250.20">
    <property type="entry name" value="MFS general substrate transporter like domains"/>
    <property type="match status" value="1"/>
</dbReference>
<keyword evidence="3 7" id="KW-0812">Transmembrane</keyword>
<dbReference type="EMBL" id="KZ824284">
    <property type="protein sequence ID" value="RAL12175.1"/>
    <property type="molecule type" value="Genomic_DNA"/>
</dbReference>
<dbReference type="OrthoDB" id="5344169at2759"/>
<dbReference type="RefSeq" id="XP_025551329.1">
    <property type="nucleotide sequence ID" value="XM_025699941.1"/>
</dbReference>
<feature type="region of interest" description="Disordered" evidence="6">
    <location>
        <begin position="20"/>
        <end position="42"/>
    </location>
</feature>
<evidence type="ECO:0000256" key="6">
    <source>
        <dbReference type="SAM" id="MobiDB-lite"/>
    </source>
</evidence>
<proteinExistence type="predicted"/>
<keyword evidence="4 7" id="KW-1133">Transmembrane helix</keyword>
<accession>A0A395HXL6</accession>
<evidence type="ECO:0000256" key="7">
    <source>
        <dbReference type="SAM" id="Phobius"/>
    </source>
</evidence>
<reference evidence="8 9" key="1">
    <citation type="submission" date="2018-02" db="EMBL/GenBank/DDBJ databases">
        <title>The genomes of Aspergillus section Nigri reveals drivers in fungal speciation.</title>
        <authorList>
            <consortium name="DOE Joint Genome Institute"/>
            <person name="Vesth T.C."/>
            <person name="Nybo J."/>
            <person name="Theobald S."/>
            <person name="Brandl J."/>
            <person name="Frisvad J.C."/>
            <person name="Nielsen K.F."/>
            <person name="Lyhne E.K."/>
            <person name="Kogle M.E."/>
            <person name="Kuo A."/>
            <person name="Riley R."/>
            <person name="Clum A."/>
            <person name="Nolan M."/>
            <person name="Lipzen A."/>
            <person name="Salamov A."/>
            <person name="Henrissat B."/>
            <person name="Wiebenga A."/>
            <person name="De vries R.P."/>
            <person name="Grigoriev I.V."/>
            <person name="Mortensen U.H."/>
            <person name="Andersen M.R."/>
            <person name="Baker S.E."/>
        </authorList>
    </citation>
    <scope>NUCLEOTIDE SEQUENCE [LARGE SCALE GENOMIC DNA]</scope>
    <source>
        <strain evidence="8 9">CBS 101889</strain>
    </source>
</reference>
<feature type="transmembrane region" description="Helical" evidence="7">
    <location>
        <begin position="341"/>
        <end position="359"/>
    </location>
</feature>
<feature type="transmembrane region" description="Helical" evidence="7">
    <location>
        <begin position="129"/>
        <end position="154"/>
    </location>
</feature>
<gene>
    <name evidence="8" type="ORF">BO97DRAFT_470401</name>
</gene>
<feature type="transmembrane region" description="Helical" evidence="7">
    <location>
        <begin position="174"/>
        <end position="197"/>
    </location>
</feature>
<dbReference type="InterPro" id="IPR036259">
    <property type="entry name" value="MFS_trans_sf"/>
</dbReference>
<feature type="transmembrane region" description="Helical" evidence="7">
    <location>
        <begin position="98"/>
        <end position="117"/>
    </location>
</feature>
<dbReference type="SUPFAM" id="SSF103473">
    <property type="entry name" value="MFS general substrate transporter"/>
    <property type="match status" value="1"/>
</dbReference>
<keyword evidence="9" id="KW-1185">Reference proteome</keyword>
<sequence>MVNPSWSHFATVLTSVRSFTQQPHQSNSINTNGGKEAPGNPDNCTYIDKDTKLSSTYSILISQIGLTAFNGSILVLAINRYDYDAFLDHTTAKTFERVGLMYGLKLFAQGVGATIITPLRQRVSSRMTLVLTVLLFGLINAMLLIIDACTGGTIVPDSFVGHHPKQEFHYYGDYGTNVLIPVYSLAGVAYGMVELIVHVVLHDIVDGHLIKLHRLESLAYLSTELVNIVGTLFVGLVRIPHLGASYAFIVTPACFAVAVMSWSFLQDNALEGTKSELSEGRPSYFSAMLINMLEWSVLILVGAQLVFTRRKYVWLWPCSSVLFYTHQYLETAIPAPHHAALAWCAAASFIPIMFAWVVVDASLAAHAQETLARMNPIYIDRVYRKTGHLTEGGDIHEALFYVGAVQISIVSLLVLMATVVPRSSMA</sequence>
<protein>
    <submittedName>
        <fullName evidence="8">Uncharacterized protein</fullName>
    </submittedName>
</protein>
<name>A0A395HXL6_ASPHC</name>
<comment type="subcellular location">
    <subcellularLocation>
        <location evidence="1">Cell membrane</location>
        <topology evidence="1">Multi-pass membrane protein</topology>
    </subcellularLocation>
</comment>
<feature type="compositionally biased region" description="Polar residues" evidence="6">
    <location>
        <begin position="20"/>
        <end position="33"/>
    </location>
</feature>
<feature type="transmembrane region" description="Helical" evidence="7">
    <location>
        <begin position="398"/>
        <end position="420"/>
    </location>
</feature>
<feature type="transmembrane region" description="Helical" evidence="7">
    <location>
        <begin position="245"/>
        <end position="265"/>
    </location>
</feature>